<sequence length="100" mass="10139">MRAITVCLVAAAATLGLAVPASAAEPESGEVVVFSTEVQPLHVYRDPQGCQQLPLTAHVLSNLTDHPVKVYGNPFCVGPSVSVPPGHGVHVPGGAGSFSA</sequence>
<name>A0ABW1FPK5_9ACTN</name>
<keyword evidence="1" id="KW-0732">Signal</keyword>
<comment type="caution">
    <text evidence="2">The sequence shown here is derived from an EMBL/GenBank/DDBJ whole genome shotgun (WGS) entry which is preliminary data.</text>
</comment>
<feature type="chain" id="PRO_5045142431" description="Secreted protein" evidence="1">
    <location>
        <begin position="24"/>
        <end position="100"/>
    </location>
</feature>
<reference evidence="3" key="1">
    <citation type="journal article" date="2019" name="Int. J. Syst. Evol. Microbiol.">
        <title>The Global Catalogue of Microorganisms (GCM) 10K type strain sequencing project: providing services to taxonomists for standard genome sequencing and annotation.</title>
        <authorList>
            <consortium name="The Broad Institute Genomics Platform"/>
            <consortium name="The Broad Institute Genome Sequencing Center for Infectious Disease"/>
            <person name="Wu L."/>
            <person name="Ma J."/>
        </authorList>
    </citation>
    <scope>NUCLEOTIDE SEQUENCE [LARGE SCALE GENOMIC DNA]</scope>
    <source>
        <strain evidence="3">CGMCC 1.15809</strain>
    </source>
</reference>
<accession>A0ABW1FPK5</accession>
<proteinExistence type="predicted"/>
<keyword evidence="3" id="KW-1185">Reference proteome</keyword>
<dbReference type="Proteomes" id="UP001596241">
    <property type="component" value="Unassembled WGS sequence"/>
</dbReference>
<evidence type="ECO:0008006" key="4">
    <source>
        <dbReference type="Google" id="ProtNLM"/>
    </source>
</evidence>
<dbReference type="EMBL" id="JBHSPW010000012">
    <property type="protein sequence ID" value="MFC5895859.1"/>
    <property type="molecule type" value="Genomic_DNA"/>
</dbReference>
<feature type="signal peptide" evidence="1">
    <location>
        <begin position="1"/>
        <end position="23"/>
    </location>
</feature>
<organism evidence="2 3">
    <name type="scientific">Streptomyces ramulosus</name>
    <dbReference type="NCBI Taxonomy" id="47762"/>
    <lineage>
        <taxon>Bacteria</taxon>
        <taxon>Bacillati</taxon>
        <taxon>Actinomycetota</taxon>
        <taxon>Actinomycetes</taxon>
        <taxon>Kitasatosporales</taxon>
        <taxon>Streptomycetaceae</taxon>
        <taxon>Streptomyces</taxon>
    </lineage>
</organism>
<dbReference type="RefSeq" id="WP_345078289.1">
    <property type="nucleotide sequence ID" value="NZ_BAAAWG010000002.1"/>
</dbReference>
<evidence type="ECO:0000313" key="3">
    <source>
        <dbReference type="Proteomes" id="UP001596241"/>
    </source>
</evidence>
<evidence type="ECO:0000256" key="1">
    <source>
        <dbReference type="SAM" id="SignalP"/>
    </source>
</evidence>
<protein>
    <recommendedName>
        <fullName evidence="4">Secreted protein</fullName>
    </recommendedName>
</protein>
<gene>
    <name evidence="2" type="ORF">ACFP3M_23980</name>
</gene>
<evidence type="ECO:0000313" key="2">
    <source>
        <dbReference type="EMBL" id="MFC5895859.1"/>
    </source>
</evidence>